<accession>W1PCS3</accession>
<dbReference type="Proteomes" id="UP000017836">
    <property type="component" value="Unassembled WGS sequence"/>
</dbReference>
<keyword evidence="2" id="KW-1185">Reference proteome</keyword>
<dbReference type="AlphaFoldDB" id="W1PCS3"/>
<protein>
    <submittedName>
        <fullName evidence="1">Uncharacterized protein</fullName>
    </submittedName>
</protein>
<organism evidence="1 2">
    <name type="scientific">Amborella trichopoda</name>
    <dbReference type="NCBI Taxonomy" id="13333"/>
    <lineage>
        <taxon>Eukaryota</taxon>
        <taxon>Viridiplantae</taxon>
        <taxon>Streptophyta</taxon>
        <taxon>Embryophyta</taxon>
        <taxon>Tracheophyta</taxon>
        <taxon>Spermatophyta</taxon>
        <taxon>Magnoliopsida</taxon>
        <taxon>Amborellales</taxon>
        <taxon>Amborellaceae</taxon>
        <taxon>Amborella</taxon>
    </lineage>
</organism>
<evidence type="ECO:0000313" key="1">
    <source>
        <dbReference type="EMBL" id="ERN07702.1"/>
    </source>
</evidence>
<name>W1PCS3_AMBTC</name>
<reference evidence="2" key="1">
    <citation type="journal article" date="2013" name="Science">
        <title>The Amborella genome and the evolution of flowering plants.</title>
        <authorList>
            <consortium name="Amborella Genome Project"/>
        </authorList>
    </citation>
    <scope>NUCLEOTIDE SEQUENCE [LARGE SCALE GENOMIC DNA]</scope>
</reference>
<evidence type="ECO:0000313" key="2">
    <source>
        <dbReference type="Proteomes" id="UP000017836"/>
    </source>
</evidence>
<dbReference type="HOGENOM" id="CLU_1799066_0_0_1"/>
<proteinExistence type="predicted"/>
<gene>
    <name evidence="1" type="ORF">AMTR_s00155p00085010</name>
</gene>
<dbReference type="EMBL" id="KI393623">
    <property type="protein sequence ID" value="ERN07702.1"/>
    <property type="molecule type" value="Genomic_DNA"/>
</dbReference>
<sequence>MNVSWNPHLELFNFNEADMNVSRNPHLELFNSNEATVFSRYNSSPQNFVKVDDFFNFNEASSDSTNSKYNSDELFNFNEASRDSTKTIIGIFPAQICSDIFLNDNLLIKTYLDTEIYNSEIDKVSPLLRYRSFPTYAKSFQCPR</sequence>
<dbReference type="Gramene" id="ERN07702">
    <property type="protein sequence ID" value="ERN07702"/>
    <property type="gene ID" value="AMTR_s00155p00085010"/>
</dbReference>